<comment type="subcellular location">
    <subcellularLocation>
        <location evidence="1">Endoplasmic reticulum membrane</location>
        <topology evidence="1">Multi-pass membrane protein</topology>
    </subcellularLocation>
</comment>
<dbReference type="Gene3D" id="2.60.40.150">
    <property type="entry name" value="C2 domain"/>
    <property type="match status" value="1"/>
</dbReference>
<dbReference type="PRINTS" id="PR00625">
    <property type="entry name" value="JDOMAIN"/>
</dbReference>
<dbReference type="PROSITE" id="PS50076">
    <property type="entry name" value="DNAJ_2"/>
    <property type="match status" value="1"/>
</dbReference>
<dbReference type="GO" id="GO:0006620">
    <property type="term" value="P:post-translational protein targeting to endoplasmic reticulum membrane"/>
    <property type="evidence" value="ECO:0007669"/>
    <property type="project" value="TreeGrafter"/>
</dbReference>
<dbReference type="GO" id="GO:0003723">
    <property type="term" value="F:RNA binding"/>
    <property type="evidence" value="ECO:0007669"/>
    <property type="project" value="TreeGrafter"/>
</dbReference>
<dbReference type="SUPFAM" id="SSF158702">
    <property type="entry name" value="Sec63 N-terminal domain-like"/>
    <property type="match status" value="1"/>
</dbReference>
<dbReference type="SUPFAM" id="SSF81296">
    <property type="entry name" value="E set domains"/>
    <property type="match status" value="1"/>
</dbReference>
<keyword evidence="4" id="KW-0256">Endoplasmic reticulum</keyword>
<dbReference type="STRING" id="857566.A0A1E3PQC3"/>
<dbReference type="InterPro" id="IPR035892">
    <property type="entry name" value="C2_domain_sf"/>
</dbReference>
<evidence type="ECO:0000256" key="7">
    <source>
        <dbReference type="ARBA" id="ARBA00023136"/>
    </source>
</evidence>
<protein>
    <submittedName>
        <fullName evidence="12">DnaJ-domain-containing protein</fullName>
    </submittedName>
</protein>
<dbReference type="InterPro" id="IPR001623">
    <property type="entry name" value="DnaJ_domain"/>
</dbReference>
<keyword evidence="6 10" id="KW-1133">Transmembrane helix</keyword>
<keyword evidence="2" id="KW-0813">Transport</keyword>
<evidence type="ECO:0000256" key="8">
    <source>
        <dbReference type="ARBA" id="ARBA00023186"/>
    </source>
</evidence>
<evidence type="ECO:0000256" key="1">
    <source>
        <dbReference type="ARBA" id="ARBA00004477"/>
    </source>
</evidence>
<keyword evidence="5" id="KW-0653">Protein transport</keyword>
<dbReference type="AlphaFoldDB" id="A0A1E3PQC3"/>
<dbReference type="GO" id="GO:0008320">
    <property type="term" value="F:protein transmembrane transporter activity"/>
    <property type="evidence" value="ECO:0007669"/>
    <property type="project" value="TreeGrafter"/>
</dbReference>
<keyword evidence="8" id="KW-0143">Chaperone</keyword>
<sequence length="658" mass="75074">MSDSRYSYDEKSEVWPYFGATLTALVIVPWTISKVNRLRTVKKDLEEQKSYDSGFRSPNDDQIQKFKSRTKKEPFLSWNNLFFAISWLAFGCFAYMIFNHELSEEKDFFDPYEILGVAYSATEKEIKSHYRKLSIKFHPDKVRDTVNMTREEIESRFVQITKAYKSLTDDEIRENYVKYGHPDGPQQTFHGIALPKFLIEGNGSPIVVACYTIFIGFVLPYVVGSWWSGSKVYTKKGIHAESATKFFEIMAKERTDEISHEAILDVLADSEEYKILLPKLSKNDIKSILIAHLERKPVKNENEKYVVISRTTTLLEGYLDIVSAFRSNEVSQKILDVQKAIVQAIPLSQLFAGEVLQIPFMNIDKVKSSKVSNFKALEQLNEKDLHSCLRLATQYDAEKVIKAAQHIPKIDIVDAHFKIPGEEIITPKATAHVVMKLKVHSAINSKTPTPHLVVEEETDAILRNPFATNESGPTLPFAHAPFFPGFHKTKWYVYLVGERDNKIIEGPHELTRLDLSNLELTKEESVNDDKINICTYKIPMTQLTPENAGKYSFKILLVSNSYFGADSLHQLFMDVVNEPEEDEQVNAEIYDMSEPEEDTIAGQMSQLRGDKVKRSTNNESDDDLSSEEEDLSDIDTDTDADNTSDESDDEDPSDKKIE</sequence>
<dbReference type="EMBL" id="KV454407">
    <property type="protein sequence ID" value="ODQ67639.1"/>
    <property type="molecule type" value="Genomic_DNA"/>
</dbReference>
<dbReference type="InterPro" id="IPR036869">
    <property type="entry name" value="J_dom_sf"/>
</dbReference>
<feature type="region of interest" description="Disordered" evidence="9">
    <location>
        <begin position="589"/>
        <end position="658"/>
    </location>
</feature>
<evidence type="ECO:0000259" key="11">
    <source>
        <dbReference type="PROSITE" id="PS50076"/>
    </source>
</evidence>
<dbReference type="InterPro" id="IPR004179">
    <property type="entry name" value="Sec63-dom"/>
</dbReference>
<feature type="transmembrane region" description="Helical" evidence="10">
    <location>
        <begin position="14"/>
        <end position="33"/>
    </location>
</feature>
<dbReference type="GO" id="GO:0006614">
    <property type="term" value="P:SRP-dependent cotranslational protein targeting to membrane"/>
    <property type="evidence" value="ECO:0007669"/>
    <property type="project" value="TreeGrafter"/>
</dbReference>
<proteinExistence type="predicted"/>
<organism evidence="12 13">
    <name type="scientific">Nadsonia fulvescens var. elongata DSM 6958</name>
    <dbReference type="NCBI Taxonomy" id="857566"/>
    <lineage>
        <taxon>Eukaryota</taxon>
        <taxon>Fungi</taxon>
        <taxon>Dikarya</taxon>
        <taxon>Ascomycota</taxon>
        <taxon>Saccharomycotina</taxon>
        <taxon>Dipodascomycetes</taxon>
        <taxon>Dipodascales</taxon>
        <taxon>Dipodascales incertae sedis</taxon>
        <taxon>Nadsonia</taxon>
    </lineage>
</organism>
<name>A0A1E3PQC3_9ASCO</name>
<evidence type="ECO:0000256" key="9">
    <source>
        <dbReference type="SAM" id="MobiDB-lite"/>
    </source>
</evidence>
<accession>A0A1E3PQC3</accession>
<evidence type="ECO:0000256" key="2">
    <source>
        <dbReference type="ARBA" id="ARBA00022448"/>
    </source>
</evidence>
<dbReference type="Proteomes" id="UP000095009">
    <property type="component" value="Unassembled WGS sequence"/>
</dbReference>
<dbReference type="PANTHER" id="PTHR24075">
    <property type="entry name" value="SEC63 DOMAIN-CONTAINING"/>
    <property type="match status" value="1"/>
</dbReference>
<dbReference type="Gene3D" id="1.10.287.110">
    <property type="entry name" value="DnaJ domain"/>
    <property type="match status" value="1"/>
</dbReference>
<evidence type="ECO:0000256" key="3">
    <source>
        <dbReference type="ARBA" id="ARBA00022692"/>
    </source>
</evidence>
<dbReference type="SUPFAM" id="SSF46565">
    <property type="entry name" value="Chaperone J-domain"/>
    <property type="match status" value="1"/>
</dbReference>
<feature type="transmembrane region" description="Helical" evidence="10">
    <location>
        <begin position="75"/>
        <end position="98"/>
    </location>
</feature>
<evidence type="ECO:0000256" key="6">
    <source>
        <dbReference type="ARBA" id="ARBA00022989"/>
    </source>
</evidence>
<dbReference type="Pfam" id="PF00226">
    <property type="entry name" value="DnaJ"/>
    <property type="match status" value="1"/>
</dbReference>
<evidence type="ECO:0000256" key="10">
    <source>
        <dbReference type="SAM" id="Phobius"/>
    </source>
</evidence>
<gene>
    <name evidence="12" type="ORF">NADFUDRAFT_82060</name>
</gene>
<dbReference type="PANTHER" id="PTHR24075:SF0">
    <property type="entry name" value="TRANSLOCATION PROTEIN SEC63 HOMOLOG"/>
    <property type="match status" value="1"/>
</dbReference>
<reference evidence="12 13" key="1">
    <citation type="journal article" date="2016" name="Proc. Natl. Acad. Sci. U.S.A.">
        <title>Comparative genomics of biotechnologically important yeasts.</title>
        <authorList>
            <person name="Riley R."/>
            <person name="Haridas S."/>
            <person name="Wolfe K.H."/>
            <person name="Lopes M.R."/>
            <person name="Hittinger C.T."/>
            <person name="Goeker M."/>
            <person name="Salamov A.A."/>
            <person name="Wisecaver J.H."/>
            <person name="Long T.M."/>
            <person name="Calvey C.H."/>
            <person name="Aerts A.L."/>
            <person name="Barry K.W."/>
            <person name="Choi C."/>
            <person name="Clum A."/>
            <person name="Coughlan A.Y."/>
            <person name="Deshpande S."/>
            <person name="Douglass A.P."/>
            <person name="Hanson S.J."/>
            <person name="Klenk H.-P."/>
            <person name="LaButti K.M."/>
            <person name="Lapidus A."/>
            <person name="Lindquist E.A."/>
            <person name="Lipzen A.M."/>
            <person name="Meier-Kolthoff J.P."/>
            <person name="Ohm R.A."/>
            <person name="Otillar R.P."/>
            <person name="Pangilinan J.L."/>
            <person name="Peng Y."/>
            <person name="Rokas A."/>
            <person name="Rosa C.A."/>
            <person name="Scheuner C."/>
            <person name="Sibirny A.A."/>
            <person name="Slot J.C."/>
            <person name="Stielow J.B."/>
            <person name="Sun H."/>
            <person name="Kurtzman C.P."/>
            <person name="Blackwell M."/>
            <person name="Grigoriev I.V."/>
            <person name="Jeffries T.W."/>
        </authorList>
    </citation>
    <scope>NUCLEOTIDE SEQUENCE [LARGE SCALE GENOMIC DNA]</scope>
    <source>
        <strain evidence="12 13">DSM 6958</strain>
    </source>
</reference>
<dbReference type="OrthoDB" id="1734229at2759"/>
<dbReference type="InterPro" id="IPR014756">
    <property type="entry name" value="Ig_E-set"/>
</dbReference>
<feature type="compositionally biased region" description="Acidic residues" evidence="9">
    <location>
        <begin position="589"/>
        <end position="599"/>
    </location>
</feature>
<dbReference type="CDD" id="cd06257">
    <property type="entry name" value="DnaJ"/>
    <property type="match status" value="1"/>
</dbReference>
<keyword evidence="7 10" id="KW-0472">Membrane</keyword>
<dbReference type="GO" id="GO:0031207">
    <property type="term" value="C:Sec62/Sec63 complex"/>
    <property type="evidence" value="ECO:0007669"/>
    <property type="project" value="TreeGrafter"/>
</dbReference>
<evidence type="ECO:0000313" key="13">
    <source>
        <dbReference type="Proteomes" id="UP000095009"/>
    </source>
</evidence>
<dbReference type="SMART" id="SM00973">
    <property type="entry name" value="Sec63"/>
    <property type="match status" value="1"/>
</dbReference>
<feature type="transmembrane region" description="Helical" evidence="10">
    <location>
        <begin position="206"/>
        <end position="227"/>
    </location>
</feature>
<keyword evidence="3 10" id="KW-0812">Transmembrane</keyword>
<dbReference type="FunFam" id="1.10.287.110:FF:000039">
    <property type="entry name" value="Protein translocation complex component (Npl1)"/>
    <property type="match status" value="1"/>
</dbReference>
<feature type="compositionally biased region" description="Acidic residues" evidence="9">
    <location>
        <begin position="619"/>
        <end position="652"/>
    </location>
</feature>
<dbReference type="SMART" id="SM00271">
    <property type="entry name" value="DnaJ"/>
    <property type="match status" value="1"/>
</dbReference>
<evidence type="ECO:0000256" key="5">
    <source>
        <dbReference type="ARBA" id="ARBA00022927"/>
    </source>
</evidence>
<evidence type="ECO:0000313" key="12">
    <source>
        <dbReference type="EMBL" id="ODQ67639.1"/>
    </source>
</evidence>
<feature type="domain" description="J" evidence="11">
    <location>
        <begin position="110"/>
        <end position="180"/>
    </location>
</feature>
<keyword evidence="13" id="KW-1185">Reference proteome</keyword>
<evidence type="ECO:0000256" key="4">
    <source>
        <dbReference type="ARBA" id="ARBA00022824"/>
    </source>
</evidence>